<dbReference type="Pfam" id="PF11612">
    <property type="entry name" value="T2SSJ"/>
    <property type="match status" value="1"/>
</dbReference>
<dbReference type="GO" id="GO:0015627">
    <property type="term" value="C:type II protein secretion system complex"/>
    <property type="evidence" value="ECO:0007669"/>
    <property type="project" value="InterPro"/>
</dbReference>
<proteinExistence type="inferred from homology"/>
<evidence type="ECO:0000256" key="2">
    <source>
        <dbReference type="ARBA" id="ARBA00011084"/>
    </source>
</evidence>
<keyword evidence="5" id="KW-0488">Methylation</keyword>
<dbReference type="NCBIfam" id="TIGR01711">
    <property type="entry name" value="gspJ"/>
    <property type="match status" value="1"/>
</dbReference>
<evidence type="ECO:0000256" key="7">
    <source>
        <dbReference type="ARBA" id="ARBA00022692"/>
    </source>
</evidence>
<evidence type="ECO:0000256" key="5">
    <source>
        <dbReference type="ARBA" id="ARBA00022481"/>
    </source>
</evidence>
<comment type="subcellular location">
    <subcellularLocation>
        <location evidence="1">Cell inner membrane</location>
        <topology evidence="1">Single-pass membrane protein</topology>
    </subcellularLocation>
</comment>
<evidence type="ECO:0000256" key="3">
    <source>
        <dbReference type="ARBA" id="ARBA00021539"/>
    </source>
</evidence>
<dbReference type="PANTHER" id="PTHR39583">
    <property type="entry name" value="TYPE II SECRETION SYSTEM PROTEIN J-RELATED"/>
    <property type="match status" value="1"/>
</dbReference>
<evidence type="ECO:0000256" key="4">
    <source>
        <dbReference type="ARBA" id="ARBA00022475"/>
    </source>
</evidence>
<keyword evidence="7 10" id="KW-0812">Transmembrane</keyword>
<dbReference type="PANTHER" id="PTHR39583:SF2">
    <property type="entry name" value="TYPE II SECRETION SYSTEM PROTEIN J"/>
    <property type="match status" value="1"/>
</dbReference>
<dbReference type="InterPro" id="IPR012902">
    <property type="entry name" value="N_methyl_site"/>
</dbReference>
<dbReference type="OrthoDB" id="9794345at2"/>
<evidence type="ECO:0000256" key="9">
    <source>
        <dbReference type="ARBA" id="ARBA00023136"/>
    </source>
</evidence>
<sequence>MCLNSLPLAESPMSKQRRAGFTLLELLVVLGILGFVGIGALQMVRSGLSLQGSIQTQTEGLEQAIRVWAWLEQDVIQSLSRPIRDELGESQPALQVTDGMLALTHSGWENPLQEQRSRLQRVIYEHQDEQLVRRFWQVLDRDQDSQAKEQRFAGVTGFSVEVLGDTGWLAEWPPEATMLPGGVSAPVGTPVAARIKLNLSGLGEVTRVFELPSLPVVNEVSDGS</sequence>
<evidence type="ECO:0000313" key="12">
    <source>
        <dbReference type="Proteomes" id="UP000315901"/>
    </source>
</evidence>
<reference evidence="11 12" key="1">
    <citation type="submission" date="2019-06" db="EMBL/GenBank/DDBJ databases">
        <title>A novel bacterium of genus Marinomonas, isolated from coastal sand.</title>
        <authorList>
            <person name="Huang H."/>
            <person name="Mo K."/>
            <person name="Hu Y."/>
        </authorList>
    </citation>
    <scope>NUCLEOTIDE SEQUENCE [LARGE SCALE GENOMIC DNA]</scope>
    <source>
        <strain evidence="11 12">HB171799</strain>
    </source>
</reference>
<keyword evidence="8 10" id="KW-1133">Transmembrane helix</keyword>
<dbReference type="EMBL" id="VFRR01000020">
    <property type="protein sequence ID" value="TPE50297.1"/>
    <property type="molecule type" value="Genomic_DNA"/>
</dbReference>
<dbReference type="Gene3D" id="3.10.610.10">
    <property type="entry name" value="GSPII I/J protein-like"/>
    <property type="match status" value="1"/>
</dbReference>
<organism evidence="11 12">
    <name type="scientific">Maribrevibacterium harenarium</name>
    <dbReference type="NCBI Taxonomy" id="2589817"/>
    <lineage>
        <taxon>Bacteria</taxon>
        <taxon>Pseudomonadati</taxon>
        <taxon>Pseudomonadota</taxon>
        <taxon>Gammaproteobacteria</taxon>
        <taxon>Oceanospirillales</taxon>
        <taxon>Oceanospirillaceae</taxon>
        <taxon>Maribrevibacterium</taxon>
    </lineage>
</organism>
<accession>A0A501WSP4</accession>
<keyword evidence="4" id="KW-1003">Cell membrane</keyword>
<dbReference type="NCBIfam" id="TIGR02532">
    <property type="entry name" value="IV_pilin_GFxxxE"/>
    <property type="match status" value="1"/>
</dbReference>
<evidence type="ECO:0000256" key="10">
    <source>
        <dbReference type="SAM" id="Phobius"/>
    </source>
</evidence>
<gene>
    <name evidence="11" type="primary">gspJ</name>
    <name evidence="11" type="ORF">FJM67_10640</name>
</gene>
<evidence type="ECO:0000256" key="6">
    <source>
        <dbReference type="ARBA" id="ARBA00022519"/>
    </source>
</evidence>
<dbReference type="SUPFAM" id="SSF54523">
    <property type="entry name" value="Pili subunits"/>
    <property type="match status" value="1"/>
</dbReference>
<feature type="transmembrane region" description="Helical" evidence="10">
    <location>
        <begin position="21"/>
        <end position="41"/>
    </location>
</feature>
<evidence type="ECO:0000256" key="8">
    <source>
        <dbReference type="ARBA" id="ARBA00022989"/>
    </source>
</evidence>
<comment type="similarity">
    <text evidence="2">Belongs to the GSP J family.</text>
</comment>
<comment type="caution">
    <text evidence="11">The sequence shown here is derived from an EMBL/GenBank/DDBJ whole genome shotgun (WGS) entry which is preliminary data.</text>
</comment>
<dbReference type="Proteomes" id="UP000315901">
    <property type="component" value="Unassembled WGS sequence"/>
</dbReference>
<dbReference type="GO" id="GO:0005886">
    <property type="term" value="C:plasma membrane"/>
    <property type="evidence" value="ECO:0007669"/>
    <property type="project" value="UniProtKB-SubCell"/>
</dbReference>
<dbReference type="Pfam" id="PF07963">
    <property type="entry name" value="N_methyl"/>
    <property type="match status" value="1"/>
</dbReference>
<dbReference type="PROSITE" id="PS00409">
    <property type="entry name" value="PROKAR_NTER_METHYL"/>
    <property type="match status" value="1"/>
</dbReference>
<keyword evidence="12" id="KW-1185">Reference proteome</keyword>
<evidence type="ECO:0000256" key="1">
    <source>
        <dbReference type="ARBA" id="ARBA00004377"/>
    </source>
</evidence>
<dbReference type="AlphaFoldDB" id="A0A501WSP4"/>
<keyword evidence="9 10" id="KW-0472">Membrane</keyword>
<dbReference type="InterPro" id="IPR010055">
    <property type="entry name" value="T2SS_protein-GspJ"/>
</dbReference>
<evidence type="ECO:0000313" key="11">
    <source>
        <dbReference type="EMBL" id="TPE50297.1"/>
    </source>
</evidence>
<dbReference type="GO" id="GO:0015628">
    <property type="term" value="P:protein secretion by the type II secretion system"/>
    <property type="evidence" value="ECO:0007669"/>
    <property type="project" value="InterPro"/>
</dbReference>
<keyword evidence="6" id="KW-0997">Cell inner membrane</keyword>
<dbReference type="Gene3D" id="2.10.70.20">
    <property type="entry name" value="gspk-gspi-gspj complex like domains"/>
    <property type="match status" value="1"/>
</dbReference>
<protein>
    <recommendedName>
        <fullName evidence="3">Type II secretion system protein J</fullName>
    </recommendedName>
</protein>
<name>A0A501WSP4_9GAMM</name>
<dbReference type="InterPro" id="IPR045584">
    <property type="entry name" value="Pilin-like"/>
</dbReference>
<dbReference type="InterPro" id="IPR051621">
    <property type="entry name" value="T2SS_protein_J"/>
</dbReference>